<feature type="coiled-coil region" evidence="3">
    <location>
        <begin position="136"/>
        <end position="163"/>
    </location>
</feature>
<dbReference type="SUPFAM" id="SSF111369">
    <property type="entry name" value="HlyD-like secretion proteins"/>
    <property type="match status" value="1"/>
</dbReference>
<dbReference type="Gene3D" id="2.40.420.20">
    <property type="match status" value="1"/>
</dbReference>
<evidence type="ECO:0000259" key="7">
    <source>
        <dbReference type="Pfam" id="PF25944"/>
    </source>
</evidence>
<dbReference type="GO" id="GO:0022857">
    <property type="term" value="F:transmembrane transporter activity"/>
    <property type="evidence" value="ECO:0007669"/>
    <property type="project" value="InterPro"/>
</dbReference>
<keyword evidence="10" id="KW-1185">Reference proteome</keyword>
<organism evidence="9 10">
    <name type="scientific">Arcticibacter svalbardensis MN12-7</name>
    <dbReference type="NCBI Taxonomy" id="1150600"/>
    <lineage>
        <taxon>Bacteria</taxon>
        <taxon>Pseudomonadati</taxon>
        <taxon>Bacteroidota</taxon>
        <taxon>Sphingobacteriia</taxon>
        <taxon>Sphingobacteriales</taxon>
        <taxon>Sphingobacteriaceae</taxon>
        <taxon>Arcticibacter</taxon>
    </lineage>
</organism>
<evidence type="ECO:0000259" key="8">
    <source>
        <dbReference type="Pfam" id="PF25967"/>
    </source>
</evidence>
<dbReference type="OrthoDB" id="9801814at2"/>
<dbReference type="Gene3D" id="2.40.30.170">
    <property type="match status" value="1"/>
</dbReference>
<feature type="chain" id="PRO_5004482060" evidence="4">
    <location>
        <begin position="28"/>
        <end position="380"/>
    </location>
</feature>
<evidence type="ECO:0000259" key="5">
    <source>
        <dbReference type="Pfam" id="PF25876"/>
    </source>
</evidence>
<dbReference type="Pfam" id="PF25944">
    <property type="entry name" value="Beta-barrel_RND"/>
    <property type="match status" value="1"/>
</dbReference>
<feature type="domain" description="Multidrug resistance protein MdtA-like C-terminal permuted SH3" evidence="8">
    <location>
        <begin position="299"/>
        <end position="358"/>
    </location>
</feature>
<dbReference type="GO" id="GO:0030313">
    <property type="term" value="C:cell envelope"/>
    <property type="evidence" value="ECO:0007669"/>
    <property type="project" value="UniProtKB-SubCell"/>
</dbReference>
<dbReference type="STRING" id="1150600.ADIARSV_2471"/>
<dbReference type="InterPro" id="IPR006143">
    <property type="entry name" value="RND_pump_MFP"/>
</dbReference>
<evidence type="ECO:0000256" key="4">
    <source>
        <dbReference type="SAM" id="SignalP"/>
    </source>
</evidence>
<feature type="domain" description="Multidrug resistance protein MdtA-like beta-barrel" evidence="7">
    <location>
        <begin position="206"/>
        <end position="293"/>
    </location>
</feature>
<dbReference type="NCBIfam" id="TIGR01730">
    <property type="entry name" value="RND_mfp"/>
    <property type="match status" value="1"/>
</dbReference>
<dbReference type="InterPro" id="IPR058627">
    <property type="entry name" value="MdtA-like_C"/>
</dbReference>
<dbReference type="AlphaFoldDB" id="R9GZG7"/>
<evidence type="ECO:0000313" key="9">
    <source>
        <dbReference type="EMBL" id="EOR94389.1"/>
    </source>
</evidence>
<feature type="domain" description="Multidrug resistance protein MdtA-like barrel-sandwich hybrid" evidence="6">
    <location>
        <begin position="60"/>
        <end position="195"/>
    </location>
</feature>
<feature type="domain" description="Multidrug resistance protein MdtA-like alpha-helical hairpin" evidence="5">
    <location>
        <begin position="98"/>
        <end position="167"/>
    </location>
</feature>
<evidence type="ECO:0000313" key="10">
    <source>
        <dbReference type="Proteomes" id="UP000014174"/>
    </source>
</evidence>
<dbReference type="Pfam" id="PF25876">
    <property type="entry name" value="HH_MFP_RND"/>
    <property type="match status" value="1"/>
</dbReference>
<dbReference type="Pfam" id="PF25917">
    <property type="entry name" value="BSH_RND"/>
    <property type="match status" value="1"/>
</dbReference>
<dbReference type="InterPro" id="IPR058625">
    <property type="entry name" value="MdtA-like_BSH"/>
</dbReference>
<keyword evidence="3" id="KW-0175">Coiled coil</keyword>
<proteinExistence type="inferred from homology"/>
<dbReference type="Proteomes" id="UP000014174">
    <property type="component" value="Unassembled WGS sequence"/>
</dbReference>
<dbReference type="eggNOG" id="COG0845">
    <property type="taxonomic scope" value="Bacteria"/>
</dbReference>
<accession>R9GZG7</accession>
<dbReference type="PANTHER" id="PTHR30158">
    <property type="entry name" value="ACRA/E-RELATED COMPONENT OF DRUG EFFLUX TRANSPORTER"/>
    <property type="match status" value="1"/>
</dbReference>
<evidence type="ECO:0000256" key="3">
    <source>
        <dbReference type="SAM" id="Coils"/>
    </source>
</evidence>
<dbReference type="PROSITE" id="PS51257">
    <property type="entry name" value="PROKAR_LIPOPROTEIN"/>
    <property type="match status" value="1"/>
</dbReference>
<feature type="signal peptide" evidence="4">
    <location>
        <begin position="1"/>
        <end position="27"/>
    </location>
</feature>
<evidence type="ECO:0000256" key="2">
    <source>
        <dbReference type="ARBA" id="ARBA00009477"/>
    </source>
</evidence>
<dbReference type="GO" id="GO:0005886">
    <property type="term" value="C:plasma membrane"/>
    <property type="evidence" value="ECO:0007669"/>
    <property type="project" value="TreeGrafter"/>
</dbReference>
<dbReference type="EMBL" id="AQPN01000086">
    <property type="protein sequence ID" value="EOR94389.1"/>
    <property type="molecule type" value="Genomic_DNA"/>
</dbReference>
<keyword evidence="4" id="KW-0732">Signal</keyword>
<comment type="similarity">
    <text evidence="2">Belongs to the membrane fusion protein (MFP) (TC 8.A.1) family.</text>
</comment>
<reference evidence="9 10" key="1">
    <citation type="journal article" date="2013" name="Genome Announc.">
        <title>Draft Genome Sequence of Arcticibacter svalbardensis Strain MN12-7T, a Member of the Family Sphingobacteriaceae Isolated from an Arctic Soil Sample.</title>
        <authorList>
            <person name="Shivaji S."/>
            <person name="Ara S."/>
            <person name="Prasad S."/>
            <person name="Manasa B.P."/>
            <person name="Begum Z."/>
            <person name="Singh A."/>
            <person name="Kumar Pinnaka A."/>
        </authorList>
    </citation>
    <scope>NUCLEOTIDE SEQUENCE [LARGE SCALE GENOMIC DNA]</scope>
    <source>
        <strain evidence="9 10">MN12-7</strain>
    </source>
</reference>
<dbReference type="GO" id="GO:0046677">
    <property type="term" value="P:response to antibiotic"/>
    <property type="evidence" value="ECO:0007669"/>
    <property type="project" value="TreeGrafter"/>
</dbReference>
<evidence type="ECO:0000259" key="6">
    <source>
        <dbReference type="Pfam" id="PF25917"/>
    </source>
</evidence>
<evidence type="ECO:0000256" key="1">
    <source>
        <dbReference type="ARBA" id="ARBA00004196"/>
    </source>
</evidence>
<dbReference type="InterPro" id="IPR058626">
    <property type="entry name" value="MdtA-like_b-barrel"/>
</dbReference>
<dbReference type="PANTHER" id="PTHR30158:SF23">
    <property type="entry name" value="MULTIDRUG RESISTANCE PROTEIN MEXA"/>
    <property type="match status" value="1"/>
</dbReference>
<dbReference type="InterPro" id="IPR058624">
    <property type="entry name" value="MdtA-like_HH"/>
</dbReference>
<protein>
    <submittedName>
        <fullName evidence="9">Efflux transporter, RND family, MFP subunit</fullName>
    </submittedName>
</protein>
<comment type="subcellular location">
    <subcellularLocation>
        <location evidence="1">Cell envelope</location>
    </subcellularLocation>
</comment>
<comment type="caution">
    <text evidence="9">The sequence shown here is derived from an EMBL/GenBank/DDBJ whole genome shotgun (WGS) entry which is preliminary data.</text>
</comment>
<sequence>MNIVMKIAILLSLFLAGCAGTPTQVEAPALQSLPVVSIKSSTETTYTEYPAAIQGAIDLEIRPQISGVLDQIYVNEGALVKKGDPLFRINGLPFKEAVNNAEASLLAAQASVTNAQIEIDKLTPLVKNKVVSDFQLRSAQATYESAQARVKQTRAEVASARINLDYTLIKAPVNGYVGLLPKKQGSLVSTTDALPLTQLSDVHQVHVYFSLGEDDFADFNTNNPGGTLAEKLKRLPGVSLVLSNNSVYAQEGKIDMVDGQFDKQTGSILLRATFANQQGLLRSGNTGKIRLSLQHPKTLLIPQASTVEVQDKMFVFTVDKSNKVSKRPITISGTSGTNYLVNNGLNSGDRIVVDGIDKIKEGDIIQPQAFTAENNKTASR</sequence>
<dbReference type="Gene3D" id="2.40.50.100">
    <property type="match status" value="1"/>
</dbReference>
<dbReference type="PATRIC" id="fig|1150600.3.peg.2444"/>
<gene>
    <name evidence="9" type="ORF">ADIARSV_2471</name>
</gene>
<dbReference type="Gene3D" id="1.10.287.470">
    <property type="entry name" value="Helix hairpin bin"/>
    <property type="match status" value="1"/>
</dbReference>
<name>R9GZG7_9SPHI</name>
<dbReference type="Pfam" id="PF25967">
    <property type="entry name" value="RND-MFP_C"/>
    <property type="match status" value="1"/>
</dbReference>